<comment type="caution">
    <text evidence="1">The sequence shown here is derived from an EMBL/GenBank/DDBJ whole genome shotgun (WGS) entry which is preliminary data.</text>
</comment>
<dbReference type="PATRIC" id="fig|1141660.3.peg.1616"/>
<dbReference type="AlphaFoldDB" id="K8WIK9"/>
<name>K8WIK9_9GAMM</name>
<evidence type="ECO:0000313" key="2">
    <source>
        <dbReference type="Proteomes" id="UP000010290"/>
    </source>
</evidence>
<accession>K8WIK9</accession>
<protein>
    <submittedName>
        <fullName evidence="1">Lipoprotein</fullName>
    </submittedName>
</protein>
<reference evidence="1 2" key="1">
    <citation type="journal article" date="2012" name="BMC Genomics">
        <title>Comparative genomics of bacteria in the genus Providencia isolated from wild Drosophila melanogaster.</title>
        <authorList>
            <person name="Galac M.R."/>
            <person name="Lazzaro B.P."/>
        </authorList>
    </citation>
    <scope>NUCLEOTIDE SEQUENCE [LARGE SCALE GENOMIC DNA]</scope>
    <source>
        <strain evidence="1 2">DSM 19967</strain>
    </source>
</reference>
<gene>
    <name evidence="1" type="ORF">OO7_08085</name>
</gene>
<evidence type="ECO:0000313" key="1">
    <source>
        <dbReference type="EMBL" id="EKT57332.1"/>
    </source>
</evidence>
<dbReference type="EMBL" id="AKKN01000008">
    <property type="protein sequence ID" value="EKT57332.1"/>
    <property type="molecule type" value="Genomic_DNA"/>
</dbReference>
<dbReference type="HOGENOM" id="CLU_136256_1_0_6"/>
<organism evidence="1 2">
    <name type="scientific">Providencia sneebia DSM 19967</name>
    <dbReference type="NCBI Taxonomy" id="1141660"/>
    <lineage>
        <taxon>Bacteria</taxon>
        <taxon>Pseudomonadati</taxon>
        <taxon>Pseudomonadota</taxon>
        <taxon>Gammaproteobacteria</taxon>
        <taxon>Enterobacterales</taxon>
        <taxon>Morganellaceae</taxon>
        <taxon>Providencia</taxon>
    </lineage>
</organism>
<keyword evidence="2" id="KW-1185">Reference proteome</keyword>
<proteinExistence type="predicted"/>
<keyword evidence="1" id="KW-0449">Lipoprotein</keyword>
<sequence length="109" mass="12908">MSLLLAACTSTWEPIGSPEFTYQEADTKCEFDSFKLYPVRNEVAQKTVYKKITKKCKKNDECGDDETYEEDAPATESYIIDVNEDSRDKEYRHCMKRMGWQKKNHYVWE</sequence>
<dbReference type="Proteomes" id="UP000010290">
    <property type="component" value="Chromosome"/>
</dbReference>